<sequence length="90" mass="9648">MKRLLSGLVAVALTIPVFLGLTKIDAIPGWLYSERGYVVLSPLFRIFGAVGVEGHEDVVVGVLLVASFAIALAIAYGGPVLWRTTRRTAH</sequence>
<feature type="transmembrane region" description="Helical" evidence="1">
    <location>
        <begin position="58"/>
        <end position="82"/>
    </location>
</feature>
<gene>
    <name evidence="2" type="ORF">C0Z18_23920</name>
</gene>
<dbReference type="RefSeq" id="WP_102647933.1">
    <property type="nucleotide sequence ID" value="NZ_PNYA01000025.1"/>
</dbReference>
<protein>
    <submittedName>
        <fullName evidence="2">Uncharacterized protein</fullName>
    </submittedName>
</protein>
<accession>A0A2N7VGS7</accession>
<dbReference type="Proteomes" id="UP000235616">
    <property type="component" value="Unassembled WGS sequence"/>
</dbReference>
<evidence type="ECO:0000313" key="3">
    <source>
        <dbReference type="Proteomes" id="UP000235616"/>
    </source>
</evidence>
<keyword evidence="1" id="KW-0812">Transmembrane</keyword>
<evidence type="ECO:0000256" key="1">
    <source>
        <dbReference type="SAM" id="Phobius"/>
    </source>
</evidence>
<dbReference type="OrthoDB" id="9105829at2"/>
<comment type="caution">
    <text evidence="2">The sequence shown here is derived from an EMBL/GenBank/DDBJ whole genome shotgun (WGS) entry which is preliminary data.</text>
</comment>
<proteinExistence type="predicted"/>
<evidence type="ECO:0000313" key="2">
    <source>
        <dbReference type="EMBL" id="PMS16346.1"/>
    </source>
</evidence>
<dbReference type="AlphaFoldDB" id="A0A2N7VGS7"/>
<keyword evidence="3" id="KW-1185">Reference proteome</keyword>
<keyword evidence="1" id="KW-0472">Membrane</keyword>
<organism evidence="2 3">
    <name type="scientific">Trinickia dabaoshanensis</name>
    <dbReference type="NCBI Taxonomy" id="564714"/>
    <lineage>
        <taxon>Bacteria</taxon>
        <taxon>Pseudomonadati</taxon>
        <taxon>Pseudomonadota</taxon>
        <taxon>Betaproteobacteria</taxon>
        <taxon>Burkholderiales</taxon>
        <taxon>Burkholderiaceae</taxon>
        <taxon>Trinickia</taxon>
    </lineage>
</organism>
<reference evidence="2 3" key="1">
    <citation type="submission" date="2018-01" db="EMBL/GenBank/DDBJ databases">
        <title>Whole genome analyses suggest that Burkholderia sensu lato contains two further novel genera in the rhizoxinica-symbiotica group Mycetohabitans gen. nov., and Trinickia gen. nov.: implications for the evolution of diazotrophy and nodulation in the Burkholderiaceae.</title>
        <authorList>
            <person name="Estrada-de los Santos P."/>
            <person name="Palmer M."/>
            <person name="Chavez-Ramirez B."/>
            <person name="Beukes C."/>
            <person name="Steenkamp E.T."/>
            <person name="Hirsch A.M."/>
            <person name="Manyaka P."/>
            <person name="Maluk M."/>
            <person name="Lafos M."/>
            <person name="Crook M."/>
            <person name="Gross E."/>
            <person name="Simon M.F."/>
            <person name="Bueno dos Reis Junior F."/>
            <person name="Poole P.S."/>
            <person name="Venter S.N."/>
            <person name="James E.K."/>
        </authorList>
    </citation>
    <scope>NUCLEOTIDE SEQUENCE [LARGE SCALE GENOMIC DNA]</scope>
    <source>
        <strain evidence="2 3">GIMN1.004</strain>
    </source>
</reference>
<name>A0A2N7VGS7_9BURK</name>
<keyword evidence="1" id="KW-1133">Transmembrane helix</keyword>
<dbReference type="EMBL" id="PNYA01000025">
    <property type="protein sequence ID" value="PMS16346.1"/>
    <property type="molecule type" value="Genomic_DNA"/>
</dbReference>